<dbReference type="Gene3D" id="3.30.720.110">
    <property type="match status" value="1"/>
</dbReference>
<protein>
    <recommendedName>
        <fullName evidence="1">PhnB-like domain-containing protein</fullName>
    </recommendedName>
</protein>
<feature type="domain" description="PhnB-like" evidence="1">
    <location>
        <begin position="149"/>
        <end position="268"/>
    </location>
</feature>
<dbReference type="Gene3D" id="3.30.720.100">
    <property type="match status" value="1"/>
</dbReference>
<dbReference type="KEGG" id="cmq:B840_07705"/>
<accession>A0A0B6TS88</accession>
<reference evidence="2 3" key="1">
    <citation type="submission" date="2014-05" db="EMBL/GenBank/DDBJ databases">
        <title>Complete genome sequence of Corynebacterium marinum DSM 44953.</title>
        <authorList>
            <person name="Schaffert L."/>
            <person name="Albersmeier A."/>
            <person name="Kalinowski J."/>
            <person name="Ruckert C."/>
        </authorList>
    </citation>
    <scope>NUCLEOTIDE SEQUENCE [LARGE SCALE GENOMIC DNA]</scope>
    <source>
        <strain evidence="2 3">DSM 44953</strain>
    </source>
</reference>
<dbReference type="InterPro" id="IPR028973">
    <property type="entry name" value="PhnB-like"/>
</dbReference>
<sequence length="296" mass="33102">MPTIIPHIWIDRVADDAADFYVSALPDTAVVDRQTYPAEGLLDFQREFAGRTLAVELDVSGYRMALINAGDEFAPTPAISFFLNFDPSERADARGDLTRCWERLVDGGTVLMELGGYPFSPHYGWLMDRYGVSWQLMLTNPEGEPRPFVIPDLMFCGPAQNMAREAVDFYLSVFPDAELGSRVHYDEAQGPVTAESVIFSDFQIRGEWLSAMDSAVAQSFTFSPGISLMFRARGQAEIDRVWEALSAVPEAEQCGWLVDRYGVSWQIVPDNLGELLERPGAYGRFMGMKKIVVDEL</sequence>
<keyword evidence="3" id="KW-1185">Reference proteome</keyword>
<dbReference type="PANTHER" id="PTHR33990">
    <property type="entry name" value="PROTEIN YJDN-RELATED"/>
    <property type="match status" value="1"/>
</dbReference>
<feature type="domain" description="PhnB-like" evidence="1">
    <location>
        <begin position="3"/>
        <end position="136"/>
    </location>
</feature>
<dbReference type="Pfam" id="PF06983">
    <property type="entry name" value="3-dmu-9_3-mt"/>
    <property type="match status" value="2"/>
</dbReference>
<gene>
    <name evidence="2" type="ORF">B840_07705</name>
</gene>
<dbReference type="Gene3D" id="3.10.180.10">
    <property type="entry name" value="2,3-Dihydroxybiphenyl 1,2-Dioxygenase, domain 1"/>
    <property type="match status" value="1"/>
</dbReference>
<dbReference type="HOGENOM" id="CLU_054535_0_0_11"/>
<evidence type="ECO:0000313" key="2">
    <source>
        <dbReference type="EMBL" id="AJK69139.1"/>
    </source>
</evidence>
<dbReference type="OrthoDB" id="9806473at2"/>
<dbReference type="STRING" id="1224162.B840_07705"/>
<evidence type="ECO:0000259" key="1">
    <source>
        <dbReference type="Pfam" id="PF06983"/>
    </source>
</evidence>
<name>A0A0B6TS88_9CORY</name>
<dbReference type="InterPro" id="IPR029068">
    <property type="entry name" value="Glyas_Bleomycin-R_OHBP_Dase"/>
</dbReference>
<dbReference type="AlphaFoldDB" id="A0A0B6TS88"/>
<organism evidence="2 3">
    <name type="scientific">Corynebacterium marinum DSM 44953</name>
    <dbReference type="NCBI Taxonomy" id="1224162"/>
    <lineage>
        <taxon>Bacteria</taxon>
        <taxon>Bacillati</taxon>
        <taxon>Actinomycetota</taxon>
        <taxon>Actinomycetes</taxon>
        <taxon>Mycobacteriales</taxon>
        <taxon>Corynebacteriaceae</taxon>
        <taxon>Corynebacterium</taxon>
    </lineage>
</organism>
<dbReference type="SUPFAM" id="SSF54593">
    <property type="entry name" value="Glyoxalase/Bleomycin resistance protein/Dihydroxybiphenyl dioxygenase"/>
    <property type="match status" value="2"/>
</dbReference>
<dbReference type="CDD" id="cd06588">
    <property type="entry name" value="PhnB_like"/>
    <property type="match status" value="2"/>
</dbReference>
<dbReference type="Proteomes" id="UP000031928">
    <property type="component" value="Chromosome"/>
</dbReference>
<evidence type="ECO:0000313" key="3">
    <source>
        <dbReference type="Proteomes" id="UP000031928"/>
    </source>
</evidence>
<dbReference type="RefSeq" id="WP_042621653.1">
    <property type="nucleotide sequence ID" value="NZ_CP007790.1"/>
</dbReference>
<proteinExistence type="predicted"/>
<dbReference type="EMBL" id="CP007790">
    <property type="protein sequence ID" value="AJK69139.1"/>
    <property type="molecule type" value="Genomic_DNA"/>
</dbReference>